<dbReference type="InterPro" id="IPR017953">
    <property type="entry name" value="Carbohydrate_kinase_pred_CS"/>
</dbReference>
<dbReference type="EMBL" id="FOOG01000021">
    <property type="protein sequence ID" value="SFG05979.1"/>
    <property type="molecule type" value="Genomic_DNA"/>
</dbReference>
<dbReference type="PROSITE" id="PS01050">
    <property type="entry name" value="YJEF_C_2"/>
    <property type="match status" value="1"/>
</dbReference>
<evidence type="ECO:0000256" key="8">
    <source>
        <dbReference type="ARBA" id="ARBA00022857"/>
    </source>
</evidence>
<dbReference type="PROSITE" id="PS51383">
    <property type="entry name" value="YJEF_C_3"/>
    <property type="match status" value="1"/>
</dbReference>
<feature type="binding site" evidence="17">
    <location>
        <position position="348"/>
    </location>
    <ligand>
        <name>(6S)-NADPHX</name>
        <dbReference type="ChEBI" id="CHEBI:64076"/>
    </ligand>
</feature>
<organism evidence="22 23">
    <name type="scientific">Halobacillus alkaliphilus</name>
    <dbReference type="NCBI Taxonomy" id="396056"/>
    <lineage>
        <taxon>Bacteria</taxon>
        <taxon>Bacillati</taxon>
        <taxon>Bacillota</taxon>
        <taxon>Bacilli</taxon>
        <taxon>Bacillales</taxon>
        <taxon>Bacillaceae</taxon>
        <taxon>Halobacillus</taxon>
    </lineage>
</organism>
<protein>
    <recommendedName>
        <fullName evidence="19">Bifunctional NAD(P)H-hydrate repair enzyme</fullName>
    </recommendedName>
    <alternativeName>
        <fullName evidence="19">Nicotinamide nucleotide repair protein</fullName>
    </alternativeName>
    <domain>
        <recommendedName>
            <fullName evidence="19">ADP-dependent (S)-NAD(P)H-hydrate dehydratase</fullName>
            <ecNumber evidence="19">4.2.1.136</ecNumber>
        </recommendedName>
        <alternativeName>
            <fullName evidence="19">ADP-dependent NAD(P)HX dehydratase</fullName>
        </alternativeName>
    </domain>
    <domain>
        <recommendedName>
            <fullName evidence="19">NAD(P)H-hydrate epimerase</fullName>
            <ecNumber evidence="19">5.1.99.6</ecNumber>
        </recommendedName>
    </domain>
</protein>
<evidence type="ECO:0000256" key="15">
    <source>
        <dbReference type="ARBA" id="ARBA00048238"/>
    </source>
</evidence>
<dbReference type="PROSITE" id="PS51385">
    <property type="entry name" value="YJEF_N"/>
    <property type="match status" value="1"/>
</dbReference>
<keyword evidence="12 17" id="KW-0456">Lyase</keyword>
<dbReference type="CDD" id="cd01171">
    <property type="entry name" value="YXKO-related"/>
    <property type="match status" value="1"/>
</dbReference>
<evidence type="ECO:0000256" key="10">
    <source>
        <dbReference type="ARBA" id="ARBA00023027"/>
    </source>
</evidence>
<feature type="domain" description="YjeF N-terminal" evidence="21">
    <location>
        <begin position="32"/>
        <end position="239"/>
    </location>
</feature>
<comment type="similarity">
    <text evidence="17">Belongs to the NnrD/CARKD family.</text>
</comment>
<evidence type="ECO:0000256" key="13">
    <source>
        <dbReference type="ARBA" id="ARBA00023268"/>
    </source>
</evidence>
<dbReference type="GO" id="GO:0110051">
    <property type="term" value="P:metabolite repair"/>
    <property type="evidence" value="ECO:0007669"/>
    <property type="project" value="TreeGrafter"/>
</dbReference>
<evidence type="ECO:0000256" key="6">
    <source>
        <dbReference type="ARBA" id="ARBA00022741"/>
    </source>
</evidence>
<comment type="similarity">
    <text evidence="4 19">In the C-terminal section; belongs to the NnrD/CARKD family.</text>
</comment>
<evidence type="ECO:0000313" key="22">
    <source>
        <dbReference type="EMBL" id="SFG05979.1"/>
    </source>
</evidence>
<evidence type="ECO:0000256" key="3">
    <source>
        <dbReference type="ARBA" id="ARBA00006001"/>
    </source>
</evidence>
<feature type="binding site" evidence="17">
    <location>
        <position position="466"/>
    </location>
    <ligand>
        <name>(6S)-NADPHX</name>
        <dbReference type="ChEBI" id="CHEBI:64076"/>
    </ligand>
</feature>
<keyword evidence="13" id="KW-0511">Multifunctional enzyme</keyword>
<evidence type="ECO:0000256" key="17">
    <source>
        <dbReference type="HAMAP-Rule" id="MF_01965"/>
    </source>
</evidence>
<evidence type="ECO:0000256" key="11">
    <source>
        <dbReference type="ARBA" id="ARBA00023235"/>
    </source>
</evidence>
<keyword evidence="8 17" id="KW-0521">NADP</keyword>
<keyword evidence="23" id="KW-1185">Reference proteome</keyword>
<dbReference type="GO" id="GO:0046872">
    <property type="term" value="F:metal ion binding"/>
    <property type="evidence" value="ECO:0007669"/>
    <property type="project" value="UniProtKB-UniRule"/>
</dbReference>
<comment type="catalytic activity">
    <reaction evidence="16 17 19">
        <text>(6S)-NADPHX + ADP = AMP + phosphate + NADPH + H(+)</text>
        <dbReference type="Rhea" id="RHEA:32235"/>
        <dbReference type="ChEBI" id="CHEBI:15378"/>
        <dbReference type="ChEBI" id="CHEBI:43474"/>
        <dbReference type="ChEBI" id="CHEBI:57783"/>
        <dbReference type="ChEBI" id="CHEBI:64076"/>
        <dbReference type="ChEBI" id="CHEBI:456215"/>
        <dbReference type="ChEBI" id="CHEBI:456216"/>
        <dbReference type="EC" id="4.2.1.136"/>
    </reaction>
</comment>
<dbReference type="HAMAP" id="MF_01965">
    <property type="entry name" value="NADHX_dehydratase"/>
    <property type="match status" value="1"/>
</dbReference>
<feature type="binding site" evidence="17">
    <location>
        <position position="399"/>
    </location>
    <ligand>
        <name>(6S)-NADPHX</name>
        <dbReference type="ChEBI" id="CHEBI:64076"/>
    </ligand>
</feature>
<feature type="binding site" evidence="17">
    <location>
        <position position="465"/>
    </location>
    <ligand>
        <name>AMP</name>
        <dbReference type="ChEBI" id="CHEBI:456215"/>
    </ligand>
</feature>
<dbReference type="PIRSF" id="PIRSF017184">
    <property type="entry name" value="Nnr"/>
    <property type="match status" value="1"/>
</dbReference>
<evidence type="ECO:0000313" key="23">
    <source>
        <dbReference type="Proteomes" id="UP000198897"/>
    </source>
</evidence>
<name>A0A1I2NTB8_9BACI</name>
<comment type="function">
    <text evidence="17">Catalyzes the dehydration of the S-form of NAD(P)HX at the expense of ADP, which is converted to AMP. Together with NAD(P)HX epimerase, which catalyzes the epimerization of the S- and R-forms, the enzyme allows the repair of both epimers of NAD(P)HX, a damaged form of NAD(P)H that is a result of enzymatic or heat-dependent hydration.</text>
</comment>
<evidence type="ECO:0000256" key="18">
    <source>
        <dbReference type="HAMAP-Rule" id="MF_01966"/>
    </source>
</evidence>
<dbReference type="GO" id="GO:0052856">
    <property type="term" value="F:NAD(P)HX epimerase activity"/>
    <property type="evidence" value="ECO:0007669"/>
    <property type="project" value="UniProtKB-UniRule"/>
</dbReference>
<dbReference type="Pfam" id="PF01256">
    <property type="entry name" value="Carb_kinase"/>
    <property type="match status" value="1"/>
</dbReference>
<dbReference type="InterPro" id="IPR029056">
    <property type="entry name" value="Ribokinase-like"/>
</dbReference>
<dbReference type="InterPro" id="IPR030677">
    <property type="entry name" value="Nnr"/>
</dbReference>
<dbReference type="NCBIfam" id="TIGR00197">
    <property type="entry name" value="yjeF_nterm"/>
    <property type="match status" value="1"/>
</dbReference>
<accession>A0A1I2NTB8</accession>
<dbReference type="PANTHER" id="PTHR12592">
    <property type="entry name" value="ATP-DEPENDENT (S)-NAD(P)H-HYDRATE DEHYDRATASE FAMILY MEMBER"/>
    <property type="match status" value="1"/>
</dbReference>
<comment type="cofactor">
    <cofactor evidence="18 19">
        <name>K(+)</name>
        <dbReference type="ChEBI" id="CHEBI:29103"/>
    </cofactor>
    <text evidence="18 19">Binds 1 potassium ion per subunit.</text>
</comment>
<feature type="binding site" evidence="17">
    <location>
        <begin position="436"/>
        <end position="440"/>
    </location>
    <ligand>
        <name>AMP</name>
        <dbReference type="ChEBI" id="CHEBI:456215"/>
    </ligand>
</feature>
<sequence length="532" mass="57398">MVIDLTYLHSLSHNIVMRVGGNLLDIVTAQEMYERDQVAIESTGIDGKMLMESAGRAAADDLEHRIKRKDQIIVLIGAGNNGGDGFVIARTLLNRGYKVQAWQVVPDKKISGDAETHRNIFENSGFELKKFSRMEEFLPSLYQADVIIDAMLGIGVEGRLRSPLAEIVEKANEHKALRLAIDLPTGLPAGEGVDDFVAFNADYTTIIAAPKVSVFLQHTSPYYGEWSVVEIGLPVKKLPEVKRYLWSVEDVRQTLPKRVSHSHKGSHGKGVMAGGSYFMPGSIAMAARAALRSGTGLLTIATAESIIPSVTSYVQEATFSGLAEKEGMITGQAIPELSKYDGAAIGMGLGRHEEAAGLVLHMLQECKGPLLIDADGLYVLKPVLNALKNRSQPTVLTPHPGEFAYIAGLSIQEILQSPFRISREFASDYGVYLVLKGPYTIITAPDGEQRVDMTGNAGLAKGGSGDVLSGILFGMMLQSENILDALSNGCVIHGSTADLLIQEEHSKTDLLASDLVEGLSRTFRTFSASSKA</sequence>
<keyword evidence="11 18" id="KW-0413">Isomerase</keyword>
<comment type="cofactor">
    <cofactor evidence="17">
        <name>Mg(2+)</name>
        <dbReference type="ChEBI" id="CHEBI:18420"/>
    </cofactor>
</comment>
<keyword evidence="7 17" id="KW-0067">ATP-binding</keyword>
<dbReference type="SUPFAM" id="SSF53613">
    <property type="entry name" value="Ribokinase-like"/>
    <property type="match status" value="1"/>
</dbReference>
<evidence type="ECO:0000256" key="16">
    <source>
        <dbReference type="ARBA" id="ARBA00049209"/>
    </source>
</evidence>
<comment type="subunit">
    <text evidence="17">Homotetramer.</text>
</comment>
<dbReference type="SUPFAM" id="SSF64153">
    <property type="entry name" value="YjeF N-terminal domain-like"/>
    <property type="match status" value="1"/>
</dbReference>
<evidence type="ECO:0000256" key="19">
    <source>
        <dbReference type="PIRNR" id="PIRNR017184"/>
    </source>
</evidence>
<reference evidence="23" key="1">
    <citation type="submission" date="2016-10" db="EMBL/GenBank/DDBJ databases">
        <authorList>
            <person name="Varghese N."/>
            <person name="Submissions S."/>
        </authorList>
    </citation>
    <scope>NUCLEOTIDE SEQUENCE [LARGE SCALE GENOMIC DNA]</scope>
    <source>
        <strain evidence="23">FP5</strain>
    </source>
</reference>
<dbReference type="AlphaFoldDB" id="A0A1I2NTB8"/>
<comment type="function">
    <text evidence="18">Catalyzes the epimerization of the S- and R-forms of NAD(P)HX, a damaged form of NAD(P)H that is a result of enzymatic or heat-dependent hydration. This is a prerequisite for the S-specific NAD(P)H-hydrate dehydratase to allow the repair of both epimers of NAD(P)HX.</text>
</comment>
<keyword evidence="6 17" id="KW-0547">Nucleotide-binding</keyword>
<feature type="binding site" evidence="18">
    <location>
        <begin position="80"/>
        <end position="84"/>
    </location>
    <ligand>
        <name>(6S)-NADPHX</name>
        <dbReference type="ChEBI" id="CHEBI:64076"/>
    </ligand>
</feature>
<dbReference type="EC" id="4.2.1.136" evidence="19"/>
<proteinExistence type="inferred from homology"/>
<comment type="catalytic activity">
    <reaction evidence="15 17 19">
        <text>(6S)-NADHX + ADP = AMP + phosphate + NADH + H(+)</text>
        <dbReference type="Rhea" id="RHEA:32223"/>
        <dbReference type="ChEBI" id="CHEBI:15378"/>
        <dbReference type="ChEBI" id="CHEBI:43474"/>
        <dbReference type="ChEBI" id="CHEBI:57945"/>
        <dbReference type="ChEBI" id="CHEBI:64074"/>
        <dbReference type="ChEBI" id="CHEBI:456215"/>
        <dbReference type="ChEBI" id="CHEBI:456216"/>
        <dbReference type="EC" id="4.2.1.136"/>
    </reaction>
</comment>
<gene>
    <name evidence="17" type="primary">nnrD</name>
    <name evidence="18" type="synonym">nnrE</name>
    <name evidence="22" type="ORF">SAMN05216353_12129</name>
</gene>
<evidence type="ECO:0000256" key="12">
    <source>
        <dbReference type="ARBA" id="ARBA00023239"/>
    </source>
</evidence>
<keyword evidence="10 17" id="KW-0520">NAD</keyword>
<evidence type="ECO:0000256" key="5">
    <source>
        <dbReference type="ARBA" id="ARBA00022723"/>
    </source>
</evidence>
<feature type="binding site" evidence="18">
    <location>
        <position position="182"/>
    </location>
    <ligand>
        <name>(6S)-NADPHX</name>
        <dbReference type="ChEBI" id="CHEBI:64076"/>
    </ligand>
</feature>
<evidence type="ECO:0000256" key="2">
    <source>
        <dbReference type="ARBA" id="ARBA00000909"/>
    </source>
</evidence>
<comment type="similarity">
    <text evidence="3 19">In the N-terminal section; belongs to the NnrE/AIBP family.</text>
</comment>
<evidence type="ECO:0000259" key="21">
    <source>
        <dbReference type="PROSITE" id="PS51385"/>
    </source>
</evidence>
<dbReference type="Proteomes" id="UP000198897">
    <property type="component" value="Unassembled WGS sequence"/>
</dbReference>
<comment type="caution">
    <text evidence="17">Lacks conserved residue(s) required for the propagation of feature annotation.</text>
</comment>
<dbReference type="GO" id="GO:0052855">
    <property type="term" value="F:ADP-dependent NAD(P)H-hydrate dehydratase activity"/>
    <property type="evidence" value="ECO:0007669"/>
    <property type="project" value="UniProtKB-UniRule"/>
</dbReference>
<evidence type="ECO:0000259" key="20">
    <source>
        <dbReference type="PROSITE" id="PS51383"/>
    </source>
</evidence>
<comment type="catalytic activity">
    <reaction evidence="1 18 19">
        <text>(6R)-NADHX = (6S)-NADHX</text>
        <dbReference type="Rhea" id="RHEA:32215"/>
        <dbReference type="ChEBI" id="CHEBI:64074"/>
        <dbReference type="ChEBI" id="CHEBI:64075"/>
        <dbReference type="EC" id="5.1.99.6"/>
    </reaction>
</comment>
<evidence type="ECO:0000256" key="7">
    <source>
        <dbReference type="ARBA" id="ARBA00022840"/>
    </source>
</evidence>
<dbReference type="Gene3D" id="3.40.1190.20">
    <property type="match status" value="1"/>
</dbReference>
<dbReference type="Pfam" id="PF03853">
    <property type="entry name" value="YjeF_N"/>
    <property type="match status" value="1"/>
</dbReference>
<feature type="binding site" evidence="18">
    <location>
        <position position="81"/>
    </location>
    <ligand>
        <name>K(+)</name>
        <dbReference type="ChEBI" id="CHEBI:29103"/>
    </ligand>
</feature>
<dbReference type="Gene3D" id="3.40.50.10260">
    <property type="entry name" value="YjeF N-terminal domain"/>
    <property type="match status" value="1"/>
</dbReference>
<dbReference type="NCBIfam" id="TIGR00196">
    <property type="entry name" value="yjeF_cterm"/>
    <property type="match status" value="1"/>
</dbReference>
<evidence type="ECO:0000256" key="4">
    <source>
        <dbReference type="ARBA" id="ARBA00009524"/>
    </source>
</evidence>
<feature type="binding site" evidence="18">
    <location>
        <begin position="153"/>
        <end position="159"/>
    </location>
    <ligand>
        <name>(6S)-NADPHX</name>
        <dbReference type="ChEBI" id="CHEBI:64076"/>
    </ligand>
</feature>
<dbReference type="InterPro" id="IPR004443">
    <property type="entry name" value="YjeF_N_dom"/>
</dbReference>
<feature type="binding site" evidence="18">
    <location>
        <position position="185"/>
    </location>
    <ligand>
        <name>K(+)</name>
        <dbReference type="ChEBI" id="CHEBI:29103"/>
    </ligand>
</feature>
<dbReference type="InterPro" id="IPR000631">
    <property type="entry name" value="CARKD"/>
</dbReference>
<feature type="domain" description="YjeF C-terminal" evidence="20">
    <location>
        <begin position="247"/>
        <end position="526"/>
    </location>
</feature>
<keyword evidence="9 18" id="KW-0630">Potassium</keyword>
<dbReference type="HAMAP" id="MF_01966">
    <property type="entry name" value="NADHX_epimerase"/>
    <property type="match status" value="1"/>
</dbReference>
<dbReference type="GO" id="GO:0046496">
    <property type="term" value="P:nicotinamide nucleotide metabolic process"/>
    <property type="evidence" value="ECO:0007669"/>
    <property type="project" value="UniProtKB-UniRule"/>
</dbReference>
<evidence type="ECO:0000256" key="14">
    <source>
        <dbReference type="ARBA" id="ARBA00025153"/>
    </source>
</evidence>
<dbReference type="InterPro" id="IPR036652">
    <property type="entry name" value="YjeF_N_dom_sf"/>
</dbReference>
<dbReference type="GO" id="GO:0005524">
    <property type="term" value="F:ATP binding"/>
    <property type="evidence" value="ECO:0007669"/>
    <property type="project" value="UniProtKB-UniRule"/>
</dbReference>
<comment type="function">
    <text evidence="14 19">Bifunctional enzyme that catalyzes the epimerization of the S- and R-forms of NAD(P)HX and the dehydration of the S-form of NAD(P)HX at the expense of ADP, which is converted to AMP. This allows the repair of both epimers of NAD(P)HX, a damaged form of NAD(P)H that is a result of enzymatic or heat-dependent hydration.</text>
</comment>
<evidence type="ECO:0000256" key="9">
    <source>
        <dbReference type="ARBA" id="ARBA00022958"/>
    </source>
</evidence>
<feature type="binding site" evidence="18">
    <location>
        <position position="149"/>
    </location>
    <ligand>
        <name>K(+)</name>
        <dbReference type="ChEBI" id="CHEBI:29103"/>
    </ligand>
</feature>
<keyword evidence="5 18" id="KW-0479">Metal-binding</keyword>
<comment type="catalytic activity">
    <reaction evidence="2 18 19">
        <text>(6R)-NADPHX = (6S)-NADPHX</text>
        <dbReference type="Rhea" id="RHEA:32227"/>
        <dbReference type="ChEBI" id="CHEBI:64076"/>
        <dbReference type="ChEBI" id="CHEBI:64077"/>
        <dbReference type="EC" id="5.1.99.6"/>
    </reaction>
</comment>
<evidence type="ECO:0000256" key="1">
    <source>
        <dbReference type="ARBA" id="ARBA00000013"/>
    </source>
</evidence>
<comment type="similarity">
    <text evidence="18">Belongs to the NnrE/AIBP family.</text>
</comment>
<dbReference type="PANTHER" id="PTHR12592:SF0">
    <property type="entry name" value="ATP-DEPENDENT (S)-NAD(P)H-HYDRATE DEHYDRATASE"/>
    <property type="match status" value="1"/>
</dbReference>
<dbReference type="EC" id="5.1.99.6" evidence="19"/>